<dbReference type="RefSeq" id="XP_040650527.1">
    <property type="nucleotide sequence ID" value="XM_040795989.1"/>
</dbReference>
<feature type="region of interest" description="Disordered" evidence="1">
    <location>
        <begin position="159"/>
        <end position="186"/>
    </location>
</feature>
<dbReference type="EMBL" id="LHQR01000027">
    <property type="protein sequence ID" value="KXG51991.1"/>
    <property type="molecule type" value="Genomic_DNA"/>
</dbReference>
<dbReference type="AlphaFoldDB" id="A0A135LST8"/>
<accession>A0A135LST8</accession>
<evidence type="ECO:0000313" key="3">
    <source>
        <dbReference type="Proteomes" id="UP000070168"/>
    </source>
</evidence>
<name>A0A135LST8_PENPA</name>
<keyword evidence="3" id="KW-1185">Reference proteome</keyword>
<reference evidence="2 3" key="1">
    <citation type="journal article" date="2016" name="BMC Genomics">
        <title>Genome sequencing and secondary metabolism of the postharvest pathogen Penicillium griseofulvum.</title>
        <authorList>
            <person name="Banani H."/>
            <person name="Marcet-Houben M."/>
            <person name="Ballester A.R."/>
            <person name="Abbruscato P."/>
            <person name="Gonzalez-Candelas L."/>
            <person name="Gabaldon T."/>
            <person name="Spadaro D."/>
        </authorList>
    </citation>
    <scope>NUCLEOTIDE SEQUENCE [LARGE SCALE GENOMIC DNA]</scope>
    <source>
        <strain evidence="2 3">PG3</strain>
    </source>
</reference>
<protein>
    <submittedName>
        <fullName evidence="2">Uncharacterized protein</fullName>
    </submittedName>
</protein>
<organism evidence="2 3">
    <name type="scientific">Penicillium patulum</name>
    <name type="common">Penicillium griseofulvum</name>
    <dbReference type="NCBI Taxonomy" id="5078"/>
    <lineage>
        <taxon>Eukaryota</taxon>
        <taxon>Fungi</taxon>
        <taxon>Dikarya</taxon>
        <taxon>Ascomycota</taxon>
        <taxon>Pezizomycotina</taxon>
        <taxon>Eurotiomycetes</taxon>
        <taxon>Eurotiomycetidae</taxon>
        <taxon>Eurotiales</taxon>
        <taxon>Aspergillaceae</taxon>
        <taxon>Penicillium</taxon>
    </lineage>
</organism>
<feature type="compositionally biased region" description="Basic residues" evidence="1">
    <location>
        <begin position="167"/>
        <end position="177"/>
    </location>
</feature>
<evidence type="ECO:0000313" key="2">
    <source>
        <dbReference type="EMBL" id="KXG51991.1"/>
    </source>
</evidence>
<evidence type="ECO:0000256" key="1">
    <source>
        <dbReference type="SAM" id="MobiDB-lite"/>
    </source>
</evidence>
<gene>
    <name evidence="2" type="ORF">PGRI_082750</name>
</gene>
<dbReference type="OrthoDB" id="4354521at2759"/>
<comment type="caution">
    <text evidence="2">The sequence shown here is derived from an EMBL/GenBank/DDBJ whole genome shotgun (WGS) entry which is preliminary data.</text>
</comment>
<dbReference type="GeneID" id="63711289"/>
<proteinExistence type="predicted"/>
<dbReference type="Proteomes" id="UP000070168">
    <property type="component" value="Unassembled WGS sequence"/>
</dbReference>
<sequence>MDNPEICHQHGPIDKVASPDGFNDGALQYLQVQKRKRAVEYDGTYYQSPLDQSDINEEGHFAKKRQALQWIHSVYERVVQDIDRLFTTLSKANRLESGENTDEDEEDIVVAGSDKLVKDTEYADDGIAKVEEFKEKDAKNAGQAIVKVDKSGKKDVNFLESNIKKEQQKRRGARGNGKRAVVADKK</sequence>